<reference evidence="2 3" key="1">
    <citation type="submission" date="2014-02" db="EMBL/GenBank/DDBJ databases">
        <title>Transposable element dynamics among asymbiotic and ectomycorrhizal Amanita fungi.</title>
        <authorList>
            <consortium name="DOE Joint Genome Institute"/>
            <person name="Hess J."/>
            <person name="Skrede I."/>
            <person name="Wolfe B."/>
            <person name="LaButti K."/>
            <person name="Ohm R.A."/>
            <person name="Grigoriev I.V."/>
            <person name="Pringle A."/>
        </authorList>
    </citation>
    <scope>NUCLEOTIDE SEQUENCE [LARGE SCALE GENOMIC DNA]</scope>
    <source>
        <strain evidence="2 3">SKay4041</strain>
    </source>
</reference>
<dbReference type="AlphaFoldDB" id="A0A2A9NF66"/>
<name>A0A2A9NF66_9AGAR</name>
<keyword evidence="3" id="KW-1185">Reference proteome</keyword>
<dbReference type="EMBL" id="KZ302204">
    <property type="protein sequence ID" value="PFH46352.1"/>
    <property type="molecule type" value="Genomic_DNA"/>
</dbReference>
<proteinExistence type="predicted"/>
<evidence type="ECO:0000256" key="1">
    <source>
        <dbReference type="SAM" id="MobiDB-lite"/>
    </source>
</evidence>
<protein>
    <submittedName>
        <fullName evidence="2">Uncharacterized protein</fullName>
    </submittedName>
</protein>
<organism evidence="2 3">
    <name type="scientific">Amanita thiersii Skay4041</name>
    <dbReference type="NCBI Taxonomy" id="703135"/>
    <lineage>
        <taxon>Eukaryota</taxon>
        <taxon>Fungi</taxon>
        <taxon>Dikarya</taxon>
        <taxon>Basidiomycota</taxon>
        <taxon>Agaricomycotina</taxon>
        <taxon>Agaricomycetes</taxon>
        <taxon>Agaricomycetidae</taxon>
        <taxon>Agaricales</taxon>
        <taxon>Pluteineae</taxon>
        <taxon>Amanitaceae</taxon>
        <taxon>Amanita</taxon>
    </lineage>
</organism>
<evidence type="ECO:0000313" key="3">
    <source>
        <dbReference type="Proteomes" id="UP000242287"/>
    </source>
</evidence>
<dbReference type="Proteomes" id="UP000242287">
    <property type="component" value="Unassembled WGS sequence"/>
</dbReference>
<accession>A0A2A9NF66</accession>
<feature type="region of interest" description="Disordered" evidence="1">
    <location>
        <begin position="22"/>
        <end position="57"/>
    </location>
</feature>
<feature type="region of interest" description="Disordered" evidence="1">
    <location>
        <begin position="91"/>
        <end position="122"/>
    </location>
</feature>
<sequence>MAHLDVVREYLEALGIENIKHLPDGKISAPDDTGYNQGSAAPRRYPRDGSITGRSSYNGRKKAREEITHFFSLFMPFEPVIDHDQSLDLNVSAPSEATPTDGDVGMDPVGDGLEDTEGEPDPGAVSVLDEECTEVASTEGSGTIGVVNAGGRPVDFGSGEHIPQLNNLYEGPRTTEFTLGHGQKNMGLTFHKGQIRSFIDYDAFLRYRRSHFHQMLKPAGYDCWVEAFNIQASPFHFSYIDASGHVIIPGNALPRRFLDLTIESRPRRLPGPFGEELERNPSAANQFMEAASYSMVRSVLADKARMEKNHAFKMDRLHSKKWRGTYPYARGGPTRRRGFR</sequence>
<evidence type="ECO:0000313" key="2">
    <source>
        <dbReference type="EMBL" id="PFH46352.1"/>
    </source>
</evidence>
<gene>
    <name evidence="2" type="ORF">AMATHDRAFT_51102</name>
</gene>
<feature type="compositionally biased region" description="Low complexity" evidence="1">
    <location>
        <begin position="101"/>
        <end position="111"/>
    </location>
</feature>